<evidence type="ECO:0000313" key="2">
    <source>
        <dbReference type="Proteomes" id="UP000790709"/>
    </source>
</evidence>
<accession>A0ACB8BRS5</accession>
<sequence>MLPRSHQATEANSAAGTAVSSVSRSWNPSAPIARPIPLSSRSHVNRIDEGLSGALGAQKIIAQLNTHRSPVTRITLSHNSLGDQGVSLLFTFLCSPAGARHRNNISEISLTSNGIGCRGLQAIAEYIQDNEALKTVWIANNNLVFDPAAFSALADALNSSRLRFLSVTGNPRLGDAFAAGFLPLLRSPHLQELHINNVGLTRKSGSVIAEWVAGSGKGGGLCALTTLKCSANSLGIRGVWQVIRAVQRGNWSLTKLEMYANHLAGPQDAEEEDLSEESADGEPLIRETEDAWKESEHALHMAIRRNANMKRETEKEALNLLRYSRPLLVRPKSVPASAPSLPPSPPTDSSCLFPFHALPVELKLHILALLTQTLSSAQRTRIYNYASDPLTLPPLLPALRRDASRGCLADPSNFLGASIGFEVLGATSTGKGCADGKCMGIGNSLLCRREEERTRFLETVGCRVYEPEPMGEV</sequence>
<evidence type="ECO:0000313" key="1">
    <source>
        <dbReference type="EMBL" id="KAH7928635.1"/>
    </source>
</evidence>
<protein>
    <submittedName>
        <fullName evidence="1">Uncharacterized protein</fullName>
    </submittedName>
</protein>
<name>A0ACB8BRS5_9AGAM</name>
<dbReference type="EMBL" id="MU266351">
    <property type="protein sequence ID" value="KAH7928635.1"/>
    <property type="molecule type" value="Genomic_DNA"/>
</dbReference>
<keyword evidence="2" id="KW-1185">Reference proteome</keyword>
<gene>
    <name evidence="1" type="ORF">BV22DRAFT_1126441</name>
</gene>
<organism evidence="1 2">
    <name type="scientific">Leucogyrophana mollusca</name>
    <dbReference type="NCBI Taxonomy" id="85980"/>
    <lineage>
        <taxon>Eukaryota</taxon>
        <taxon>Fungi</taxon>
        <taxon>Dikarya</taxon>
        <taxon>Basidiomycota</taxon>
        <taxon>Agaricomycotina</taxon>
        <taxon>Agaricomycetes</taxon>
        <taxon>Agaricomycetidae</taxon>
        <taxon>Boletales</taxon>
        <taxon>Boletales incertae sedis</taxon>
        <taxon>Leucogyrophana</taxon>
    </lineage>
</organism>
<proteinExistence type="predicted"/>
<comment type="caution">
    <text evidence="1">The sequence shown here is derived from an EMBL/GenBank/DDBJ whole genome shotgun (WGS) entry which is preliminary data.</text>
</comment>
<dbReference type="Proteomes" id="UP000790709">
    <property type="component" value="Unassembled WGS sequence"/>
</dbReference>
<reference evidence="1" key="1">
    <citation type="journal article" date="2021" name="New Phytol.">
        <title>Evolutionary innovations through gain and loss of genes in the ectomycorrhizal Boletales.</title>
        <authorList>
            <person name="Wu G."/>
            <person name="Miyauchi S."/>
            <person name="Morin E."/>
            <person name="Kuo A."/>
            <person name="Drula E."/>
            <person name="Varga T."/>
            <person name="Kohler A."/>
            <person name="Feng B."/>
            <person name="Cao Y."/>
            <person name="Lipzen A."/>
            <person name="Daum C."/>
            <person name="Hundley H."/>
            <person name="Pangilinan J."/>
            <person name="Johnson J."/>
            <person name="Barry K."/>
            <person name="LaButti K."/>
            <person name="Ng V."/>
            <person name="Ahrendt S."/>
            <person name="Min B."/>
            <person name="Choi I.G."/>
            <person name="Park H."/>
            <person name="Plett J.M."/>
            <person name="Magnuson J."/>
            <person name="Spatafora J.W."/>
            <person name="Nagy L.G."/>
            <person name="Henrissat B."/>
            <person name="Grigoriev I.V."/>
            <person name="Yang Z.L."/>
            <person name="Xu J."/>
            <person name="Martin F.M."/>
        </authorList>
    </citation>
    <scope>NUCLEOTIDE SEQUENCE</scope>
    <source>
        <strain evidence="1">KUC20120723A-06</strain>
    </source>
</reference>